<dbReference type="InterPro" id="IPR005243">
    <property type="entry name" value="THIRX-like_proc"/>
</dbReference>
<organism evidence="2">
    <name type="scientific">hydrocarbon metagenome</name>
    <dbReference type="NCBI Taxonomy" id="938273"/>
    <lineage>
        <taxon>unclassified sequences</taxon>
        <taxon>metagenomes</taxon>
        <taxon>ecological metagenomes</taxon>
    </lineage>
</organism>
<protein>
    <submittedName>
        <fullName evidence="2">Redox-active disulfide protein 2</fullName>
    </submittedName>
</protein>
<gene>
    <name evidence="2" type="ORF">ASZ90_016490</name>
</gene>
<dbReference type="PANTHER" id="PTHR36450:SF1">
    <property type="entry name" value="THIOREDOXIN"/>
    <property type="match status" value="1"/>
</dbReference>
<dbReference type="Gene3D" id="3.40.30.10">
    <property type="entry name" value="Glutaredoxin"/>
    <property type="match status" value="1"/>
</dbReference>
<dbReference type="AlphaFoldDB" id="A0A0W8ERN8"/>
<dbReference type="InterPro" id="IPR012336">
    <property type="entry name" value="Thioredoxin-like_fold"/>
</dbReference>
<comment type="caution">
    <text evidence="2">The sequence shown here is derived from an EMBL/GenBank/DDBJ whole genome shotgun (WGS) entry which is preliminary data.</text>
</comment>
<evidence type="ECO:0000259" key="1">
    <source>
        <dbReference type="Pfam" id="PF13192"/>
    </source>
</evidence>
<feature type="domain" description="Thioredoxin-like fold" evidence="1">
    <location>
        <begin position="1"/>
        <end position="75"/>
    </location>
</feature>
<dbReference type="NCBIfam" id="TIGR00412">
    <property type="entry name" value="redox_disulf_2"/>
    <property type="match status" value="1"/>
</dbReference>
<proteinExistence type="predicted"/>
<reference evidence="2" key="1">
    <citation type="journal article" date="2015" name="Proc. Natl. Acad. Sci. U.S.A.">
        <title>Networks of energetic and metabolic interactions define dynamics in microbial communities.</title>
        <authorList>
            <person name="Embree M."/>
            <person name="Liu J.K."/>
            <person name="Al-Bassam M.M."/>
            <person name="Zengler K."/>
        </authorList>
    </citation>
    <scope>NUCLEOTIDE SEQUENCE</scope>
</reference>
<dbReference type="PANTHER" id="PTHR36450">
    <property type="entry name" value="THIOREDOXIN"/>
    <property type="match status" value="1"/>
</dbReference>
<dbReference type="EMBL" id="LNQE01001734">
    <property type="protein sequence ID" value="KUG11102.1"/>
    <property type="molecule type" value="Genomic_DNA"/>
</dbReference>
<dbReference type="PIRSF" id="PIRSF037031">
    <property type="entry name" value="Redox_disulphide_2"/>
    <property type="match status" value="1"/>
</dbReference>
<accession>A0A0W8ERN8</accession>
<name>A0A0W8ERN8_9ZZZZ</name>
<dbReference type="Pfam" id="PF13192">
    <property type="entry name" value="Thioredoxin_3"/>
    <property type="match status" value="1"/>
</dbReference>
<dbReference type="InterPro" id="IPR036249">
    <property type="entry name" value="Thioredoxin-like_sf"/>
</dbReference>
<evidence type="ECO:0000313" key="2">
    <source>
        <dbReference type="EMBL" id="KUG11102.1"/>
    </source>
</evidence>
<sequence length="79" mass="8424">MKIEILGTGCMKCKRLAKNVEHAVTELGITADIQKVEDITAIMDRGVMLTPAMIVDGELKVSGRVADVAEIKRILSGGA</sequence>
<dbReference type="SUPFAM" id="SSF52833">
    <property type="entry name" value="Thioredoxin-like"/>
    <property type="match status" value="1"/>
</dbReference>